<dbReference type="Proteomes" id="UP001213000">
    <property type="component" value="Unassembled WGS sequence"/>
</dbReference>
<evidence type="ECO:0000256" key="7">
    <source>
        <dbReference type="SAM" id="MobiDB-lite"/>
    </source>
</evidence>
<keyword evidence="6" id="KW-0175">Coiled coil</keyword>
<evidence type="ECO:0000256" key="4">
    <source>
        <dbReference type="PROSITE-ProRule" id="PRU00221"/>
    </source>
</evidence>
<evidence type="ECO:0000313" key="8">
    <source>
        <dbReference type="EMBL" id="KAJ3568533.1"/>
    </source>
</evidence>
<comment type="subunit">
    <text evidence="5">Component of the RIX1 complex, composed of IPI1, RIX1/IPI2 and IPI3 in a 1:2:2 stoichiometry. The complex interacts (via RIX1) with MDN1 (via its hexameric AAA ATPase ring) and the pre-60S ribosome particles.</text>
</comment>
<feature type="repeat" description="WD" evidence="4">
    <location>
        <begin position="199"/>
        <end position="221"/>
    </location>
</feature>
<evidence type="ECO:0000256" key="6">
    <source>
        <dbReference type="SAM" id="Coils"/>
    </source>
</evidence>
<dbReference type="GO" id="GO:0006364">
    <property type="term" value="P:rRNA processing"/>
    <property type="evidence" value="ECO:0007669"/>
    <property type="project" value="UniProtKB-UniRule"/>
</dbReference>
<accession>A0AAD5YWI3</accession>
<dbReference type="PANTHER" id="PTHR18763:SF0">
    <property type="entry name" value="WD REPEAT-CONTAINING PROTEIN 18"/>
    <property type="match status" value="1"/>
</dbReference>
<evidence type="ECO:0000256" key="3">
    <source>
        <dbReference type="ARBA" id="ARBA00022737"/>
    </source>
</evidence>
<reference evidence="8" key="1">
    <citation type="submission" date="2022-07" db="EMBL/GenBank/DDBJ databases">
        <title>Genome Sequence of Leucocoprinus birnbaumii.</title>
        <authorList>
            <person name="Buettner E."/>
        </authorList>
    </citation>
    <scope>NUCLEOTIDE SEQUENCE</scope>
    <source>
        <strain evidence="8">VT141</strain>
    </source>
</reference>
<dbReference type="PROSITE" id="PS50082">
    <property type="entry name" value="WD_REPEATS_2"/>
    <property type="match status" value="2"/>
</dbReference>
<dbReference type="PROSITE" id="PS00678">
    <property type="entry name" value="WD_REPEATS_1"/>
    <property type="match status" value="1"/>
</dbReference>
<feature type="compositionally biased region" description="Basic and acidic residues" evidence="7">
    <location>
        <begin position="509"/>
        <end position="526"/>
    </location>
</feature>
<keyword evidence="5" id="KW-0698">rRNA processing</keyword>
<dbReference type="Pfam" id="PF00400">
    <property type="entry name" value="WD40"/>
    <property type="match status" value="2"/>
</dbReference>
<dbReference type="EMBL" id="JANIEX010000340">
    <property type="protein sequence ID" value="KAJ3568533.1"/>
    <property type="molecule type" value="Genomic_DNA"/>
</dbReference>
<dbReference type="InterPro" id="IPR015943">
    <property type="entry name" value="WD40/YVTN_repeat-like_dom_sf"/>
</dbReference>
<name>A0AAD5YWI3_9AGAR</name>
<dbReference type="PANTHER" id="PTHR18763">
    <property type="entry name" value="WD-REPEAT PROTEIN 18"/>
    <property type="match status" value="1"/>
</dbReference>
<evidence type="ECO:0000313" key="9">
    <source>
        <dbReference type="Proteomes" id="UP001213000"/>
    </source>
</evidence>
<dbReference type="GO" id="GO:0120330">
    <property type="term" value="C:rixosome complex"/>
    <property type="evidence" value="ECO:0007669"/>
    <property type="project" value="UniProtKB-UniRule"/>
</dbReference>
<comment type="subcellular location">
    <subcellularLocation>
        <location evidence="5">Nucleus</location>
    </subcellularLocation>
</comment>
<dbReference type="InterPro" id="IPR045227">
    <property type="entry name" value="WDR18/Ipi3/RID3"/>
</dbReference>
<comment type="similarity">
    <text evidence="1 5">Belongs to the WD repeat IPI3/WDR18 family.</text>
</comment>
<sequence length="535" mass="58828">MRLQELILCSTAPTTSESGAGSVALHDIQNTTNLASFKQTSAGNHCTAVFESTNSQGGFILAAQPDKSILNVYNFQKDQIALKIVLPEKLTCITVDHKGLYCAGGTSQGRIYLWEISSGILFNSWDAHYRRINVLKFTNDGTCLVSGSEDSAVNVWLVARLLDDDEQSDLPTPHYTLSDHTLPITDIKCGVGASLTCRLLTASVDHSVKLWDLSSGTLLTTFQFPHVISHLAWDVTERVFFAASQDGSIHRVNLFRQRKNNAGDLIHEAVGGGGTSDIIRFGEEDDGTQTRRPIQVGWVGSSPSSHLPRLTCFSPEIRETISAMAISFTSTFLLVGTMGGMIHLYDLPSHQLIRTISAHKGFSITYLSSLLKPPDLIGHLSLDLKVGSLSDAKDALPARSVQPFQRMKDAKSREAHEVHMLLRAKRNPYQDDSTEYSQAEFLRDYAFFVAPSSSQNGAAPMSGVESTTAKNRINKLEAEITQLREQLGKAKSINDAMWDSVVQRVVNMENERVQSDGAEKEADSDARRRKRSRGA</sequence>
<feature type="coiled-coil region" evidence="6">
    <location>
        <begin position="466"/>
        <end position="493"/>
    </location>
</feature>
<dbReference type="GO" id="GO:0006261">
    <property type="term" value="P:DNA-templated DNA replication"/>
    <property type="evidence" value="ECO:0007669"/>
    <property type="project" value="TreeGrafter"/>
</dbReference>
<organism evidence="8 9">
    <name type="scientific">Leucocoprinus birnbaumii</name>
    <dbReference type="NCBI Taxonomy" id="56174"/>
    <lineage>
        <taxon>Eukaryota</taxon>
        <taxon>Fungi</taxon>
        <taxon>Dikarya</taxon>
        <taxon>Basidiomycota</taxon>
        <taxon>Agaricomycotina</taxon>
        <taxon>Agaricomycetes</taxon>
        <taxon>Agaricomycetidae</taxon>
        <taxon>Agaricales</taxon>
        <taxon>Agaricineae</taxon>
        <taxon>Agaricaceae</taxon>
        <taxon>Leucocoprinus</taxon>
    </lineage>
</organism>
<dbReference type="Gene3D" id="2.130.10.10">
    <property type="entry name" value="YVTN repeat-like/Quinoprotein amine dehydrogenase"/>
    <property type="match status" value="2"/>
</dbReference>
<protein>
    <recommendedName>
        <fullName evidence="5">Pre-rRNA-processing protein IPI3</fullName>
    </recommendedName>
</protein>
<dbReference type="InterPro" id="IPR001680">
    <property type="entry name" value="WD40_rpt"/>
</dbReference>
<dbReference type="InterPro" id="IPR036322">
    <property type="entry name" value="WD40_repeat_dom_sf"/>
</dbReference>
<dbReference type="SMART" id="SM00320">
    <property type="entry name" value="WD40"/>
    <property type="match status" value="5"/>
</dbReference>
<keyword evidence="9" id="KW-1185">Reference proteome</keyword>
<keyword evidence="3" id="KW-0677">Repeat</keyword>
<proteinExistence type="inferred from homology"/>
<dbReference type="PROSITE" id="PS50294">
    <property type="entry name" value="WD_REPEATS_REGION"/>
    <property type="match status" value="1"/>
</dbReference>
<keyword evidence="5" id="KW-0539">Nucleus</keyword>
<keyword evidence="2 4" id="KW-0853">WD repeat</keyword>
<dbReference type="GO" id="GO:0005656">
    <property type="term" value="C:nuclear pre-replicative complex"/>
    <property type="evidence" value="ECO:0007669"/>
    <property type="project" value="TreeGrafter"/>
</dbReference>
<evidence type="ECO:0000256" key="5">
    <source>
        <dbReference type="RuleBase" id="RU369067"/>
    </source>
</evidence>
<evidence type="ECO:0000256" key="1">
    <source>
        <dbReference type="ARBA" id="ARBA00010143"/>
    </source>
</evidence>
<evidence type="ECO:0000256" key="2">
    <source>
        <dbReference type="ARBA" id="ARBA00022574"/>
    </source>
</evidence>
<feature type="region of interest" description="Disordered" evidence="7">
    <location>
        <begin position="509"/>
        <end position="535"/>
    </location>
</feature>
<comment type="caution">
    <text evidence="8">The sequence shown here is derived from an EMBL/GenBank/DDBJ whole genome shotgun (WGS) entry which is preliminary data.</text>
</comment>
<dbReference type="SUPFAM" id="SSF50978">
    <property type="entry name" value="WD40 repeat-like"/>
    <property type="match status" value="1"/>
</dbReference>
<dbReference type="AlphaFoldDB" id="A0AAD5YWI3"/>
<gene>
    <name evidence="8" type="ORF">NP233_g5643</name>
</gene>
<comment type="function">
    <text evidence="5">Component of the RIX1 complex required for processing of ITS2 sequences from 35S pre-rRNA.</text>
</comment>
<feature type="repeat" description="WD" evidence="4">
    <location>
        <begin position="125"/>
        <end position="156"/>
    </location>
</feature>
<dbReference type="InterPro" id="IPR019775">
    <property type="entry name" value="WD40_repeat_CS"/>
</dbReference>